<dbReference type="SUPFAM" id="SSF103473">
    <property type="entry name" value="MFS general substrate transporter"/>
    <property type="match status" value="1"/>
</dbReference>
<dbReference type="EMBL" id="MHBW01000004">
    <property type="protein sequence ID" value="OGY09845.1"/>
    <property type="molecule type" value="Genomic_DNA"/>
</dbReference>
<gene>
    <name evidence="2" type="ORF">A2782_03610</name>
</gene>
<reference evidence="2 3" key="1">
    <citation type="journal article" date="2016" name="Nat. Commun.">
        <title>Thousands of microbial genomes shed light on interconnected biogeochemical processes in an aquifer system.</title>
        <authorList>
            <person name="Anantharaman K."/>
            <person name="Brown C.T."/>
            <person name="Hug L.A."/>
            <person name="Sharon I."/>
            <person name="Castelle C.J."/>
            <person name="Probst A.J."/>
            <person name="Thomas B.C."/>
            <person name="Singh A."/>
            <person name="Wilkins M.J."/>
            <person name="Karaoz U."/>
            <person name="Brodie E.L."/>
            <person name="Williams K.H."/>
            <person name="Hubbard S.S."/>
            <person name="Banfield J.F."/>
        </authorList>
    </citation>
    <scope>NUCLEOTIDE SEQUENCE [LARGE SCALE GENOMIC DNA]</scope>
</reference>
<organism evidence="2 3">
    <name type="scientific">Candidatus Blackburnbacteria bacterium RIFCSPHIGHO2_01_FULL_43_15b</name>
    <dbReference type="NCBI Taxonomy" id="1797513"/>
    <lineage>
        <taxon>Bacteria</taxon>
        <taxon>Candidatus Blackburniibacteriota</taxon>
    </lineage>
</organism>
<dbReference type="Gene3D" id="1.20.1250.20">
    <property type="entry name" value="MFS general substrate transporter like domains"/>
    <property type="match status" value="1"/>
</dbReference>
<accession>A0A1G1V395</accession>
<dbReference type="STRING" id="1797513.A2782_03610"/>
<protein>
    <recommendedName>
        <fullName evidence="4">Major facilitator superfamily (MFS) profile domain-containing protein</fullName>
    </recommendedName>
</protein>
<evidence type="ECO:0000256" key="1">
    <source>
        <dbReference type="SAM" id="Phobius"/>
    </source>
</evidence>
<feature type="transmembrane region" description="Helical" evidence="1">
    <location>
        <begin position="23"/>
        <end position="41"/>
    </location>
</feature>
<dbReference type="PANTHER" id="PTHR23530:SF1">
    <property type="entry name" value="PERMEASE, MAJOR FACILITATOR SUPERFAMILY-RELATED"/>
    <property type="match status" value="1"/>
</dbReference>
<dbReference type="Proteomes" id="UP000177967">
    <property type="component" value="Unassembled WGS sequence"/>
</dbReference>
<proteinExistence type="predicted"/>
<feature type="transmembrane region" description="Helical" evidence="1">
    <location>
        <begin position="169"/>
        <end position="188"/>
    </location>
</feature>
<dbReference type="InterPro" id="IPR011701">
    <property type="entry name" value="MFS"/>
</dbReference>
<dbReference type="AlphaFoldDB" id="A0A1G1V395"/>
<feature type="transmembrane region" description="Helical" evidence="1">
    <location>
        <begin position="88"/>
        <end position="107"/>
    </location>
</feature>
<dbReference type="Pfam" id="PF07690">
    <property type="entry name" value="MFS_1"/>
    <property type="match status" value="1"/>
</dbReference>
<keyword evidence="1" id="KW-1133">Transmembrane helix</keyword>
<feature type="transmembrane region" description="Helical" evidence="1">
    <location>
        <begin position="113"/>
        <end position="131"/>
    </location>
</feature>
<feature type="transmembrane region" description="Helical" evidence="1">
    <location>
        <begin position="200"/>
        <end position="220"/>
    </location>
</feature>
<dbReference type="GO" id="GO:0022857">
    <property type="term" value="F:transmembrane transporter activity"/>
    <property type="evidence" value="ECO:0007669"/>
    <property type="project" value="InterPro"/>
</dbReference>
<dbReference type="InterPro" id="IPR053160">
    <property type="entry name" value="MFS_DHA3_Transporter"/>
</dbReference>
<dbReference type="PANTHER" id="PTHR23530">
    <property type="entry name" value="TRANSPORT PROTEIN-RELATED"/>
    <property type="match status" value="1"/>
</dbReference>
<feature type="transmembrane region" description="Helical" evidence="1">
    <location>
        <begin position="232"/>
        <end position="249"/>
    </location>
</feature>
<keyword evidence="1" id="KW-0472">Membrane</keyword>
<feature type="transmembrane region" description="Helical" evidence="1">
    <location>
        <begin position="321"/>
        <end position="340"/>
    </location>
</feature>
<sequence>MTSNFVLDPPTGHLADRWGQKKLYIWGLVCWGASMFIYGLGNHLVWFGIAEFVGAMGHSLQSGALDSWLLNHTSEEIAHGTLAKSGKWTHWASIPTAILGGFVGAAWGLKWPWLLAGMSSLVAAILIFWLTRHLPDEIACPGEKVSLGSMFSNLKITSGEMLSNGNLRFVIVAAFFSNLAFQPFNMFWPPILKEVQIPQFLLGTVWAGIALAAAWGSDLAQSRHLPPSRMSIALIVGGIGLPMLATTLFRYNWLLLGLFLAHEVGRGSLGPVLFTYSNRFLAAEKRSESNSIRSSVQTLGAALGLLLSGILSTYISPVAVWGLSGALLIGVSFYALLSCFPPRKE</sequence>
<evidence type="ECO:0000313" key="2">
    <source>
        <dbReference type="EMBL" id="OGY09845.1"/>
    </source>
</evidence>
<evidence type="ECO:0008006" key="4">
    <source>
        <dbReference type="Google" id="ProtNLM"/>
    </source>
</evidence>
<keyword evidence="1" id="KW-0812">Transmembrane</keyword>
<dbReference type="InterPro" id="IPR036259">
    <property type="entry name" value="MFS_trans_sf"/>
</dbReference>
<evidence type="ECO:0000313" key="3">
    <source>
        <dbReference type="Proteomes" id="UP000177967"/>
    </source>
</evidence>
<comment type="caution">
    <text evidence="2">The sequence shown here is derived from an EMBL/GenBank/DDBJ whole genome shotgun (WGS) entry which is preliminary data.</text>
</comment>
<name>A0A1G1V395_9BACT</name>